<dbReference type="HOGENOM" id="CLU_2217405_0_0_5"/>
<proteinExistence type="predicted"/>
<protein>
    <submittedName>
        <fullName evidence="1">Uncharacterized protein</fullName>
    </submittedName>
</protein>
<accession>K8P466</accession>
<comment type="caution">
    <text evidence="1">The sequence shown here is derived from an EMBL/GenBank/DDBJ whole genome shotgun (WGS) entry which is preliminary data.</text>
</comment>
<dbReference type="EMBL" id="AGWX01000005">
    <property type="protein sequence ID" value="EKS34475.1"/>
    <property type="molecule type" value="Genomic_DNA"/>
</dbReference>
<dbReference type="Proteomes" id="UP000001096">
    <property type="component" value="Unassembled WGS sequence"/>
</dbReference>
<evidence type="ECO:0000313" key="1">
    <source>
        <dbReference type="EMBL" id="EKS34475.1"/>
    </source>
</evidence>
<name>K8P466_9BRAD</name>
<dbReference type="eggNOG" id="ENOG5030KH9">
    <property type="taxonomic scope" value="Bacteria"/>
</dbReference>
<keyword evidence="2" id="KW-1185">Reference proteome</keyword>
<dbReference type="RefSeq" id="WP_006023086.1">
    <property type="nucleotide sequence ID" value="NZ_KB375284.1"/>
</dbReference>
<organism evidence="1 2">
    <name type="scientific">Afipia broomeae ATCC 49717</name>
    <dbReference type="NCBI Taxonomy" id="883078"/>
    <lineage>
        <taxon>Bacteria</taxon>
        <taxon>Pseudomonadati</taxon>
        <taxon>Pseudomonadota</taxon>
        <taxon>Alphaproteobacteria</taxon>
        <taxon>Hyphomicrobiales</taxon>
        <taxon>Nitrobacteraceae</taxon>
        <taxon>Afipia</taxon>
    </lineage>
</organism>
<sequence>MTVLEHAVEHPGHHHADKPVAVAVITPSGFYPDADDYNRSHRDEIVAHVLERAKVKLELTNTADWVAEVENRPIDPSKTFGENGLHGIVEIEWHKPEGGGGASGSL</sequence>
<dbReference type="AlphaFoldDB" id="K8P466"/>
<gene>
    <name evidence="1" type="ORF">HMPREF9695_04385</name>
</gene>
<reference evidence="1 2" key="1">
    <citation type="submission" date="2012-04" db="EMBL/GenBank/DDBJ databases">
        <title>The Genome Sequence of Afipia broomeae ATCC 49717.</title>
        <authorList>
            <consortium name="The Broad Institute Genome Sequencing Platform"/>
            <person name="Earl A."/>
            <person name="Ward D."/>
            <person name="Feldgarden M."/>
            <person name="Gevers D."/>
            <person name="Huys G."/>
            <person name="Walker B."/>
            <person name="Young S.K."/>
            <person name="Zeng Q."/>
            <person name="Gargeya S."/>
            <person name="Fitzgerald M."/>
            <person name="Haas B."/>
            <person name="Abouelleil A."/>
            <person name="Alvarado L."/>
            <person name="Arachchi H.M."/>
            <person name="Berlin A."/>
            <person name="Chapman S.B."/>
            <person name="Goldberg J."/>
            <person name="Griggs A."/>
            <person name="Gujja S."/>
            <person name="Hansen M."/>
            <person name="Howarth C."/>
            <person name="Imamovic A."/>
            <person name="Larimer J."/>
            <person name="McCowen C."/>
            <person name="Montmayeur A."/>
            <person name="Murphy C."/>
            <person name="Neiman D."/>
            <person name="Pearson M."/>
            <person name="Priest M."/>
            <person name="Roberts A."/>
            <person name="Saif S."/>
            <person name="Shea T."/>
            <person name="Sisk P."/>
            <person name="Sykes S."/>
            <person name="Wortman J."/>
            <person name="Nusbaum C."/>
            <person name="Birren B."/>
        </authorList>
    </citation>
    <scope>NUCLEOTIDE SEQUENCE [LARGE SCALE GENOMIC DNA]</scope>
    <source>
        <strain evidence="1 2">ATCC 49717</strain>
    </source>
</reference>
<dbReference type="PATRIC" id="fig|883078.3.peg.4529"/>
<evidence type="ECO:0000313" key="2">
    <source>
        <dbReference type="Proteomes" id="UP000001096"/>
    </source>
</evidence>